<dbReference type="InterPro" id="IPR029039">
    <property type="entry name" value="Flavoprotein-like_sf"/>
</dbReference>
<dbReference type="EMBL" id="PUBV01000003">
    <property type="protein sequence ID" value="PWB09079.1"/>
    <property type="molecule type" value="Genomic_DNA"/>
</dbReference>
<dbReference type="GO" id="GO:0003955">
    <property type="term" value="F:NAD(P)H dehydrogenase (quinone) activity"/>
    <property type="evidence" value="ECO:0007669"/>
    <property type="project" value="TreeGrafter"/>
</dbReference>
<accession>A0A2V1J1L0</accession>
<reference evidence="5" key="1">
    <citation type="submission" date="2018-02" db="EMBL/GenBank/DDBJ databases">
        <authorList>
            <person name="Clavel T."/>
            <person name="Strowig T."/>
        </authorList>
    </citation>
    <scope>NUCLEOTIDE SEQUENCE [LARGE SCALE GENOMIC DNA]</scope>
    <source>
        <strain evidence="5">DSM 100764</strain>
    </source>
</reference>
<dbReference type="PANTHER" id="PTHR10204:SF34">
    <property type="entry name" value="NAD(P)H DEHYDROGENASE [QUINONE] 1 ISOFORM 1"/>
    <property type="match status" value="1"/>
</dbReference>
<gene>
    <name evidence="4" type="ORF">C5O25_02205</name>
</gene>
<dbReference type="InterPro" id="IPR003680">
    <property type="entry name" value="Flavodoxin_fold"/>
</dbReference>
<evidence type="ECO:0000313" key="4">
    <source>
        <dbReference type="EMBL" id="PWB09079.1"/>
    </source>
</evidence>
<comment type="similarity">
    <text evidence="1">Belongs to the NAD(P)H dehydrogenase (quinone) family.</text>
</comment>
<dbReference type="Gene3D" id="3.40.50.360">
    <property type="match status" value="1"/>
</dbReference>
<keyword evidence="5" id="KW-1185">Reference proteome</keyword>
<sequence length="185" mass="20965">MITIIYTHPDPSSFNHAILSAITDMLTGRGDDYQVIDLYADGFSPIMTRDTLADDRSGHTDDPLVKRYIKMLQRTDRAIYIFPIWWGMMPAMLKGFIDRTFIKGFVYDTTDNGDIMPLLSVERTLIVTTSEGLSVDFAPFVSGYFAPMILQPAGFNGCRWINCDETDTGSPDMRRDFIGRVLQQI</sequence>
<name>A0A2V1J1L0_9BACT</name>
<evidence type="ECO:0000256" key="2">
    <source>
        <dbReference type="ARBA" id="ARBA00023002"/>
    </source>
</evidence>
<keyword evidence="2" id="KW-0560">Oxidoreductase</keyword>
<dbReference type="InterPro" id="IPR051545">
    <property type="entry name" value="NAD(P)H_dehydrogenase_qn"/>
</dbReference>
<dbReference type="Proteomes" id="UP000244925">
    <property type="component" value="Unassembled WGS sequence"/>
</dbReference>
<evidence type="ECO:0000313" key="5">
    <source>
        <dbReference type="Proteomes" id="UP000244925"/>
    </source>
</evidence>
<protein>
    <submittedName>
        <fullName evidence="4">Flavodoxin family protein</fullName>
    </submittedName>
</protein>
<dbReference type="AlphaFoldDB" id="A0A2V1J1L0"/>
<dbReference type="PANTHER" id="PTHR10204">
    <property type="entry name" value="NAD P H OXIDOREDUCTASE-RELATED"/>
    <property type="match status" value="1"/>
</dbReference>
<proteinExistence type="inferred from homology"/>
<dbReference type="GeneID" id="93423404"/>
<dbReference type="SUPFAM" id="SSF52218">
    <property type="entry name" value="Flavoproteins"/>
    <property type="match status" value="1"/>
</dbReference>
<evidence type="ECO:0000256" key="1">
    <source>
        <dbReference type="ARBA" id="ARBA00006252"/>
    </source>
</evidence>
<dbReference type="Pfam" id="PF02525">
    <property type="entry name" value="Flavodoxin_2"/>
    <property type="match status" value="1"/>
</dbReference>
<feature type="domain" description="Flavodoxin-like fold" evidence="3">
    <location>
        <begin position="2"/>
        <end position="133"/>
    </location>
</feature>
<dbReference type="RefSeq" id="WP_107035100.1">
    <property type="nucleotide sequence ID" value="NZ_CAOMDK010000005.1"/>
</dbReference>
<dbReference type="GO" id="GO:0005829">
    <property type="term" value="C:cytosol"/>
    <property type="evidence" value="ECO:0007669"/>
    <property type="project" value="TreeGrafter"/>
</dbReference>
<organism evidence="4 5">
    <name type="scientific">Paramuribaculum intestinale</name>
    <dbReference type="NCBI Taxonomy" id="2094151"/>
    <lineage>
        <taxon>Bacteria</taxon>
        <taxon>Pseudomonadati</taxon>
        <taxon>Bacteroidota</taxon>
        <taxon>Bacteroidia</taxon>
        <taxon>Bacteroidales</taxon>
        <taxon>Muribaculaceae</taxon>
        <taxon>Paramuribaculum</taxon>
    </lineage>
</organism>
<evidence type="ECO:0000259" key="3">
    <source>
        <dbReference type="Pfam" id="PF02525"/>
    </source>
</evidence>
<comment type="caution">
    <text evidence="4">The sequence shown here is derived from an EMBL/GenBank/DDBJ whole genome shotgun (WGS) entry which is preliminary data.</text>
</comment>